<dbReference type="Proteomes" id="UP000318053">
    <property type="component" value="Unassembled WGS sequence"/>
</dbReference>
<reference evidence="4 5" key="1">
    <citation type="submission" date="2019-02" db="EMBL/GenBank/DDBJ databases">
        <title>Deep-cultivation of Planctomycetes and their phenomic and genomic characterization uncovers novel biology.</title>
        <authorList>
            <person name="Wiegand S."/>
            <person name="Jogler M."/>
            <person name="Boedeker C."/>
            <person name="Pinto D."/>
            <person name="Vollmers J."/>
            <person name="Rivas-Marin E."/>
            <person name="Kohn T."/>
            <person name="Peeters S.H."/>
            <person name="Heuer A."/>
            <person name="Rast P."/>
            <person name="Oberbeckmann S."/>
            <person name="Bunk B."/>
            <person name="Jeske O."/>
            <person name="Meyerdierks A."/>
            <person name="Storesund J.E."/>
            <person name="Kallscheuer N."/>
            <person name="Luecker S."/>
            <person name="Lage O.M."/>
            <person name="Pohl T."/>
            <person name="Merkel B.J."/>
            <person name="Hornburger P."/>
            <person name="Mueller R.-W."/>
            <person name="Bruemmer F."/>
            <person name="Labrenz M."/>
            <person name="Spormann A.M."/>
            <person name="Op Den Camp H."/>
            <person name="Overmann J."/>
            <person name="Amann R."/>
            <person name="Jetten M.S.M."/>
            <person name="Mascher T."/>
            <person name="Medema M.H."/>
            <person name="Devos D.P."/>
            <person name="Kaster A.-K."/>
            <person name="Ovreas L."/>
            <person name="Rohde M."/>
            <person name="Galperin M.Y."/>
            <person name="Jogler C."/>
        </authorList>
    </citation>
    <scope>NUCLEOTIDE SEQUENCE [LARGE SCALE GENOMIC DNA]</scope>
    <source>
        <strain evidence="4 5">CA85</strain>
    </source>
</reference>
<dbReference type="GO" id="GO:0016491">
    <property type="term" value="F:oxidoreductase activity"/>
    <property type="evidence" value="ECO:0007669"/>
    <property type="project" value="UniProtKB-KW"/>
</dbReference>
<dbReference type="PANTHER" id="PTHR44196">
    <property type="entry name" value="DEHYDROGENASE/REDUCTASE SDR FAMILY MEMBER 7B"/>
    <property type="match status" value="1"/>
</dbReference>
<dbReference type="Pfam" id="PF00106">
    <property type="entry name" value="adh_short"/>
    <property type="match status" value="1"/>
</dbReference>
<dbReference type="GO" id="GO:0016020">
    <property type="term" value="C:membrane"/>
    <property type="evidence" value="ECO:0007669"/>
    <property type="project" value="TreeGrafter"/>
</dbReference>
<keyword evidence="5" id="KW-1185">Reference proteome</keyword>
<organism evidence="4 5">
    <name type="scientific">Allorhodopirellula solitaria</name>
    <dbReference type="NCBI Taxonomy" id="2527987"/>
    <lineage>
        <taxon>Bacteria</taxon>
        <taxon>Pseudomonadati</taxon>
        <taxon>Planctomycetota</taxon>
        <taxon>Planctomycetia</taxon>
        <taxon>Pirellulales</taxon>
        <taxon>Pirellulaceae</taxon>
        <taxon>Allorhodopirellula</taxon>
    </lineage>
</organism>
<dbReference type="EMBL" id="SJPK01000020">
    <property type="protein sequence ID" value="TWT55916.1"/>
    <property type="molecule type" value="Genomic_DNA"/>
</dbReference>
<dbReference type="InterPro" id="IPR020904">
    <property type="entry name" value="Sc_DH/Rdtase_CS"/>
</dbReference>
<dbReference type="InterPro" id="IPR036291">
    <property type="entry name" value="NAD(P)-bd_dom_sf"/>
</dbReference>
<keyword evidence="2 4" id="KW-0560">Oxidoreductase</keyword>
<name>A0A5C5WZ46_9BACT</name>
<gene>
    <name evidence="4" type="ORF">CA85_47280</name>
</gene>
<dbReference type="SUPFAM" id="SSF51735">
    <property type="entry name" value="NAD(P)-binding Rossmann-fold domains"/>
    <property type="match status" value="1"/>
</dbReference>
<dbReference type="InterPro" id="IPR002347">
    <property type="entry name" value="SDR_fam"/>
</dbReference>
<comment type="similarity">
    <text evidence="1 3">Belongs to the short-chain dehydrogenases/reductases (SDR) family.</text>
</comment>
<evidence type="ECO:0000313" key="5">
    <source>
        <dbReference type="Proteomes" id="UP000318053"/>
    </source>
</evidence>
<comment type="caution">
    <text evidence="4">The sequence shown here is derived from an EMBL/GenBank/DDBJ whole genome shotgun (WGS) entry which is preliminary data.</text>
</comment>
<dbReference type="PRINTS" id="PR00081">
    <property type="entry name" value="GDHRDH"/>
</dbReference>
<dbReference type="Gene3D" id="3.40.50.720">
    <property type="entry name" value="NAD(P)-binding Rossmann-like Domain"/>
    <property type="match status" value="1"/>
</dbReference>
<dbReference type="PANTHER" id="PTHR44196:SF1">
    <property type="entry name" value="DEHYDROGENASE_REDUCTASE SDR FAMILY MEMBER 7B"/>
    <property type="match status" value="1"/>
</dbReference>
<dbReference type="OrthoDB" id="9810734at2"/>
<dbReference type="EC" id="1.-.-.-" evidence="4"/>
<proteinExistence type="inferred from homology"/>
<accession>A0A5C5WZ46</accession>
<sequence>MAKSRPSLSSLAFWRKPRWRPAGSLAIVTGASSGIGRELTLRLADQGCRVIGVARRRERLDEVVSSRPSGTIIPVVGDVTDSSVCDAAMSEVHQLAGGRLDLLINNAGIGAIGPFFDADPQRLREVMEVNFFAVTQWSRAAIPCLRNAAAAQADRPCTPVICNIGSVLGHRAVPDKSEYCASKFALHGWTDSIRAELAAAGIAVVLVSPSTTRSEFFDSLVGTSPGQTSKSVGSWPPDRVAQATLTAIAACRSEVLLSWGGKALVYADRLSPPLIDRVLAKK</sequence>
<dbReference type="AlphaFoldDB" id="A0A5C5WZ46"/>
<dbReference type="RefSeq" id="WP_146393536.1">
    <property type="nucleotide sequence ID" value="NZ_SJPK01000020.1"/>
</dbReference>
<evidence type="ECO:0000313" key="4">
    <source>
        <dbReference type="EMBL" id="TWT55916.1"/>
    </source>
</evidence>
<evidence type="ECO:0000256" key="1">
    <source>
        <dbReference type="ARBA" id="ARBA00006484"/>
    </source>
</evidence>
<dbReference type="PRINTS" id="PR00080">
    <property type="entry name" value="SDRFAMILY"/>
</dbReference>
<protein>
    <submittedName>
        <fullName evidence="4">Putative oxidoreductase</fullName>
        <ecNumber evidence="4">1.-.-.-</ecNumber>
    </submittedName>
</protein>
<dbReference type="PROSITE" id="PS00061">
    <property type="entry name" value="ADH_SHORT"/>
    <property type="match status" value="1"/>
</dbReference>
<evidence type="ECO:0000256" key="3">
    <source>
        <dbReference type="RuleBase" id="RU000363"/>
    </source>
</evidence>
<evidence type="ECO:0000256" key="2">
    <source>
        <dbReference type="ARBA" id="ARBA00023002"/>
    </source>
</evidence>